<gene>
    <name evidence="2" type="ORF">FMM05_04960</name>
</gene>
<dbReference type="RefSeq" id="WP_143372227.1">
    <property type="nucleotide sequence ID" value="NZ_VJVZ01000002.1"/>
</dbReference>
<dbReference type="Gene3D" id="3.40.1000.10">
    <property type="entry name" value="Mog1/PsbP, alpha/beta/alpha sandwich"/>
    <property type="match status" value="1"/>
</dbReference>
<name>A0A552V8G5_9FLAO</name>
<dbReference type="Proteomes" id="UP000320643">
    <property type="component" value="Unassembled WGS sequence"/>
</dbReference>
<comment type="caution">
    <text evidence="2">The sequence shown here is derived from an EMBL/GenBank/DDBJ whole genome shotgun (WGS) entry which is preliminary data.</text>
</comment>
<keyword evidence="1" id="KW-0732">Signal</keyword>
<dbReference type="PROSITE" id="PS51257">
    <property type="entry name" value="PROKAR_LIPOPROTEIN"/>
    <property type="match status" value="1"/>
</dbReference>
<feature type="chain" id="PRO_5021871509" description="Lipoprotein" evidence="1">
    <location>
        <begin position="21"/>
        <end position="183"/>
    </location>
</feature>
<evidence type="ECO:0000313" key="3">
    <source>
        <dbReference type="Proteomes" id="UP000320643"/>
    </source>
</evidence>
<protein>
    <recommendedName>
        <fullName evidence="4">Lipoprotein</fullName>
    </recommendedName>
</protein>
<organism evidence="2 3">
    <name type="scientific">Flavobacterium zepuense</name>
    <dbReference type="NCBI Taxonomy" id="2593302"/>
    <lineage>
        <taxon>Bacteria</taxon>
        <taxon>Pseudomonadati</taxon>
        <taxon>Bacteroidota</taxon>
        <taxon>Flavobacteriia</taxon>
        <taxon>Flavobacteriales</taxon>
        <taxon>Flavobacteriaceae</taxon>
        <taxon>Flavobacterium</taxon>
    </lineage>
</organism>
<sequence length="183" mass="20840">MKLKLLLAPLALLLFISCDEGTQTVNIDGRYRVDLPSFLTEDKELHDDASLEYANTFREFYIIVLDESKETVHDSFEENGLEYTSTLKGYADLLVDNMKESSSITTAPVLKETKINGLNAIVTSASGVVDKIPVYWQLAFIEGKNTYYQIVVWTLEDKREDNQEKMAQIINTFKETDKAKKQP</sequence>
<evidence type="ECO:0000313" key="2">
    <source>
        <dbReference type="EMBL" id="TRW26729.1"/>
    </source>
</evidence>
<proteinExistence type="predicted"/>
<dbReference type="OrthoDB" id="1151021at2"/>
<keyword evidence="3" id="KW-1185">Reference proteome</keyword>
<dbReference type="EMBL" id="VJVZ01000002">
    <property type="protein sequence ID" value="TRW26729.1"/>
    <property type="molecule type" value="Genomic_DNA"/>
</dbReference>
<evidence type="ECO:0000256" key="1">
    <source>
        <dbReference type="SAM" id="SignalP"/>
    </source>
</evidence>
<reference evidence="2 3" key="1">
    <citation type="submission" date="2019-07" db="EMBL/GenBank/DDBJ databases">
        <title>Flavobacterium sp. nov., isolated from glacier ice.</title>
        <authorList>
            <person name="Liu Q."/>
            <person name="Xin Y.-H."/>
        </authorList>
    </citation>
    <scope>NUCLEOTIDE SEQUENCE [LARGE SCALE GENOMIC DNA]</scope>
    <source>
        <strain evidence="2 3">ZT4R6</strain>
    </source>
</reference>
<feature type="signal peptide" evidence="1">
    <location>
        <begin position="1"/>
        <end position="20"/>
    </location>
</feature>
<dbReference type="AlphaFoldDB" id="A0A552V8G5"/>
<accession>A0A552V8G5</accession>
<evidence type="ECO:0008006" key="4">
    <source>
        <dbReference type="Google" id="ProtNLM"/>
    </source>
</evidence>